<evidence type="ECO:0000256" key="7">
    <source>
        <dbReference type="ARBA" id="ARBA00023098"/>
    </source>
</evidence>
<dbReference type="FunFam" id="3.40.50.720:FF:000054">
    <property type="entry name" value="Enoyl-[acyl-carrier-protein] reductase [NADH]"/>
    <property type="match status" value="1"/>
</dbReference>
<dbReference type="FunFam" id="1.10.8.400:FF:000001">
    <property type="entry name" value="Enoyl-[acyl-carrier-protein] reductase [NADH]"/>
    <property type="match status" value="1"/>
</dbReference>
<evidence type="ECO:0000256" key="3">
    <source>
        <dbReference type="ARBA" id="ARBA00022516"/>
    </source>
</evidence>
<feature type="binding site" evidence="12">
    <location>
        <position position="29"/>
    </location>
    <ligand>
        <name>NAD(+)</name>
        <dbReference type="ChEBI" id="CHEBI:57540"/>
    </ligand>
</feature>
<keyword evidence="4" id="KW-0276">Fatty acid metabolism</keyword>
<keyword evidence="3 9" id="KW-0444">Lipid biosynthesis</keyword>
<sequence length="274" mass="29080">MGYGCSWNLAERKGSMGQLVAGKKALILGVANKRSIAWGIAQALHREGASLWFNYQNERVKDYVAELVAGLGGDIPLTECDVMKPEQVDALFEAVAARWGSLDILVHSLAFAPREALEGEFYTTTLEQWNTALAISAYSLVLCARQAKPLMEKAGGGSIITLTYLGSERAVKSYNVMGVAKAALEASVRYLAADLGPANIRVNAISAGPVKTLAAKGVSGFSSILKVVEEKAPLRRNVTQAEIGNTGLFLASDLASGITGEVIFVDCGYHIVGV</sequence>
<dbReference type="PANTHER" id="PTHR43159">
    <property type="entry name" value="ENOYL-[ACYL-CARRIER-PROTEIN] REDUCTASE"/>
    <property type="match status" value="1"/>
</dbReference>
<dbReference type="CDD" id="cd05372">
    <property type="entry name" value="ENR_SDR"/>
    <property type="match status" value="1"/>
</dbReference>
<proteinExistence type="inferred from homology"/>
<reference evidence="13 14" key="1">
    <citation type="submission" date="2018-11" db="EMBL/GenBank/DDBJ databases">
        <title>Genomic Encyclopedia of Type Strains, Phase IV (KMG-IV): sequencing the most valuable type-strain genomes for metagenomic binning, comparative biology and taxonomic classification.</title>
        <authorList>
            <person name="Goeker M."/>
        </authorList>
    </citation>
    <scope>NUCLEOTIDE SEQUENCE [LARGE SCALE GENOMIC DNA]</scope>
    <source>
        <strain evidence="13 14">DSM 102936</strain>
    </source>
</reference>
<evidence type="ECO:0000313" key="14">
    <source>
        <dbReference type="Proteomes" id="UP000282654"/>
    </source>
</evidence>
<keyword evidence="5 9" id="KW-0560">Oxidoreductase</keyword>
<dbReference type="SUPFAM" id="SSF51735">
    <property type="entry name" value="NAD(P)-binding Rossmann-fold domains"/>
    <property type="match status" value="1"/>
</dbReference>
<evidence type="ECO:0000256" key="10">
    <source>
        <dbReference type="PIRSR" id="PIRSR000094-1"/>
    </source>
</evidence>
<feature type="binding site" evidence="11">
    <location>
        <position position="112"/>
    </location>
    <ligand>
        <name>substrate</name>
    </ligand>
</feature>
<evidence type="ECO:0000256" key="9">
    <source>
        <dbReference type="PIRNR" id="PIRNR000094"/>
    </source>
</evidence>
<feature type="binding site" evidence="12">
    <location>
        <begin position="81"/>
        <end position="82"/>
    </location>
    <ligand>
        <name>NAD(+)</name>
        <dbReference type="ChEBI" id="CHEBI:57540"/>
    </ligand>
</feature>
<evidence type="ECO:0000256" key="6">
    <source>
        <dbReference type="ARBA" id="ARBA00023027"/>
    </source>
</evidence>
<feature type="binding site" evidence="12">
    <location>
        <position position="56"/>
    </location>
    <ligand>
        <name>NAD(+)</name>
        <dbReference type="ChEBI" id="CHEBI:57540"/>
    </ligand>
</feature>
<dbReference type="PRINTS" id="PR00081">
    <property type="entry name" value="GDHRDH"/>
</dbReference>
<gene>
    <name evidence="13" type="ORF">EDD75_1358</name>
</gene>
<organism evidence="13 14">
    <name type="scientific">Thermodesulfitimonas autotrophica</name>
    <dbReference type="NCBI Taxonomy" id="1894989"/>
    <lineage>
        <taxon>Bacteria</taxon>
        <taxon>Bacillati</taxon>
        <taxon>Bacillota</taxon>
        <taxon>Clostridia</taxon>
        <taxon>Thermoanaerobacterales</taxon>
        <taxon>Thermoanaerobacteraceae</taxon>
        <taxon>Thermodesulfitimonas</taxon>
    </lineage>
</organism>
<dbReference type="GO" id="GO:0006633">
    <property type="term" value="P:fatty acid biosynthetic process"/>
    <property type="evidence" value="ECO:0007669"/>
    <property type="project" value="UniProtKB-KW"/>
</dbReference>
<feature type="active site" description="Proton acceptor" evidence="10">
    <location>
        <position position="164"/>
    </location>
</feature>
<dbReference type="PANTHER" id="PTHR43159:SF2">
    <property type="entry name" value="ENOYL-[ACYL-CARRIER-PROTEIN] REDUCTASE [NADH], CHLOROPLASTIC"/>
    <property type="match status" value="1"/>
</dbReference>
<dbReference type="Proteomes" id="UP000282654">
    <property type="component" value="Unassembled WGS sequence"/>
</dbReference>
<evidence type="ECO:0000256" key="12">
    <source>
        <dbReference type="PIRSR" id="PIRSR000094-3"/>
    </source>
</evidence>
<accession>A0A3N5APD6</accession>
<name>A0A3N5APD6_9THEO</name>
<feature type="binding site" evidence="12">
    <location>
        <begin position="210"/>
        <end position="214"/>
    </location>
    <ligand>
        <name>NAD(+)</name>
        <dbReference type="ChEBI" id="CHEBI:57540"/>
    </ligand>
</feature>
<dbReference type="PIRSF" id="PIRSF000094">
    <property type="entry name" value="Enoyl-ACP_rdct"/>
    <property type="match status" value="1"/>
</dbReference>
<dbReference type="InterPro" id="IPR036291">
    <property type="entry name" value="NAD(P)-bd_dom_sf"/>
</dbReference>
<keyword evidence="6 9" id="KW-0520">NAD</keyword>
<dbReference type="Pfam" id="PF13561">
    <property type="entry name" value="adh_short_C2"/>
    <property type="match status" value="1"/>
</dbReference>
<dbReference type="GO" id="GO:0004318">
    <property type="term" value="F:enoyl-[acyl-carrier-protein] reductase (NADH) activity"/>
    <property type="evidence" value="ECO:0007669"/>
    <property type="project" value="UniProtKB-EC"/>
</dbReference>
<feature type="active site" description="Proton acceptor" evidence="10">
    <location>
        <position position="174"/>
    </location>
</feature>
<feature type="binding site" evidence="12">
    <location>
        <begin position="35"/>
        <end position="36"/>
    </location>
    <ligand>
        <name>NAD(+)</name>
        <dbReference type="ChEBI" id="CHEBI:57540"/>
    </ligand>
</feature>
<feature type="binding site" evidence="12">
    <location>
        <position position="109"/>
    </location>
    <ligand>
        <name>NAD(+)</name>
        <dbReference type="ChEBI" id="CHEBI:57540"/>
    </ligand>
</feature>
<dbReference type="EC" id="1.3.1.9" evidence="9"/>
<dbReference type="Gene3D" id="1.10.8.400">
    <property type="entry name" value="Enoyl acyl carrier protein reductase"/>
    <property type="match status" value="1"/>
</dbReference>
<comment type="catalytic activity">
    <reaction evidence="9">
        <text>a 2,3-saturated acyl-[ACP] + NAD(+) = a (2E)-enoyl-[ACP] + NADH + H(+)</text>
        <dbReference type="Rhea" id="RHEA:10240"/>
        <dbReference type="Rhea" id="RHEA-COMP:9925"/>
        <dbReference type="Rhea" id="RHEA-COMP:9926"/>
        <dbReference type="ChEBI" id="CHEBI:15378"/>
        <dbReference type="ChEBI" id="CHEBI:57540"/>
        <dbReference type="ChEBI" id="CHEBI:57945"/>
        <dbReference type="ChEBI" id="CHEBI:78784"/>
        <dbReference type="ChEBI" id="CHEBI:78785"/>
        <dbReference type="EC" id="1.3.1.9"/>
    </reaction>
</comment>
<dbReference type="EMBL" id="RKRE01000002">
    <property type="protein sequence ID" value="RPF47086.1"/>
    <property type="molecule type" value="Genomic_DNA"/>
</dbReference>
<evidence type="ECO:0000256" key="5">
    <source>
        <dbReference type="ARBA" id="ARBA00023002"/>
    </source>
</evidence>
<dbReference type="AlphaFoldDB" id="A0A3N5APD6"/>
<dbReference type="InterPro" id="IPR014358">
    <property type="entry name" value="Enoyl-ACP_Rdtase_NADH"/>
</dbReference>
<dbReference type="Gene3D" id="3.40.50.720">
    <property type="entry name" value="NAD(P)-binding Rossmann-like Domain"/>
    <property type="match status" value="1"/>
</dbReference>
<evidence type="ECO:0000256" key="8">
    <source>
        <dbReference type="ARBA" id="ARBA00023160"/>
    </source>
</evidence>
<evidence type="ECO:0000313" key="13">
    <source>
        <dbReference type="EMBL" id="RPF47086.1"/>
    </source>
</evidence>
<evidence type="ECO:0000256" key="11">
    <source>
        <dbReference type="PIRSR" id="PIRSR000094-2"/>
    </source>
</evidence>
<evidence type="ECO:0000256" key="1">
    <source>
        <dbReference type="ARBA" id="ARBA00005194"/>
    </source>
</evidence>
<comment type="similarity">
    <text evidence="2 9">Belongs to the short-chain dehydrogenases/reductases (SDR) family. FabI subfamily.</text>
</comment>
<feature type="binding site" evidence="12">
    <location>
        <position position="181"/>
    </location>
    <ligand>
        <name>NAD(+)</name>
        <dbReference type="ChEBI" id="CHEBI:57540"/>
    </ligand>
</feature>
<keyword evidence="14" id="KW-1185">Reference proteome</keyword>
<keyword evidence="7" id="KW-0443">Lipid metabolism</keyword>
<evidence type="ECO:0000256" key="4">
    <source>
        <dbReference type="ARBA" id="ARBA00022832"/>
    </source>
</evidence>
<comment type="pathway">
    <text evidence="1">Lipid metabolism; fatty acid biosynthesis.</text>
</comment>
<dbReference type="InterPro" id="IPR002347">
    <property type="entry name" value="SDR_fam"/>
</dbReference>
<comment type="caution">
    <text evidence="13">The sequence shown here is derived from an EMBL/GenBank/DDBJ whole genome shotgun (WGS) entry which is preliminary data.</text>
</comment>
<evidence type="ECO:0000256" key="2">
    <source>
        <dbReference type="ARBA" id="ARBA00009233"/>
    </source>
</evidence>
<protein>
    <recommendedName>
        <fullName evidence="9">Enoyl-[acyl-carrier-protein] reductase [NADH]</fullName>
        <ecNumber evidence="9">1.3.1.9</ecNumber>
    </recommendedName>
</protein>
<keyword evidence="8 9" id="KW-0275">Fatty acid biosynthesis</keyword>